<dbReference type="Proteomes" id="UP000075809">
    <property type="component" value="Unassembled WGS sequence"/>
</dbReference>
<evidence type="ECO:0000313" key="2">
    <source>
        <dbReference type="Proteomes" id="UP000075809"/>
    </source>
</evidence>
<gene>
    <name evidence="1" type="ORF">ALC60_11459</name>
</gene>
<name>A0A151WNA9_9HYME</name>
<dbReference type="AlphaFoldDB" id="A0A151WNA9"/>
<dbReference type="EMBL" id="KQ982907">
    <property type="protein sequence ID" value="KYQ49354.1"/>
    <property type="molecule type" value="Genomic_DNA"/>
</dbReference>
<proteinExistence type="predicted"/>
<reference evidence="1 2" key="1">
    <citation type="submission" date="2015-09" db="EMBL/GenBank/DDBJ databases">
        <title>Trachymyrmex zeteki WGS genome.</title>
        <authorList>
            <person name="Nygaard S."/>
            <person name="Hu H."/>
            <person name="Boomsma J."/>
            <person name="Zhang G."/>
        </authorList>
    </citation>
    <scope>NUCLEOTIDE SEQUENCE [LARGE SCALE GENOMIC DNA]</scope>
    <source>
        <strain evidence="1">Tzet28-1</strain>
        <tissue evidence="1">Whole body</tissue>
    </source>
</reference>
<keyword evidence="2" id="KW-1185">Reference proteome</keyword>
<evidence type="ECO:0000313" key="1">
    <source>
        <dbReference type="EMBL" id="KYQ49354.1"/>
    </source>
</evidence>
<accession>A0A151WNA9</accession>
<protein>
    <submittedName>
        <fullName evidence="1">Uncharacterized protein</fullName>
    </submittedName>
</protein>
<sequence>MEYGIAAFSFARSFATCLLSDPSGGIVVFLLSAMERNGSTNCQLAEVYLQLIKATVEWDERVYRVVRITIGDWTKNKRAYCRSLLQSTPPHPVLPV</sequence>
<organism evidence="1 2">
    <name type="scientific">Mycetomoellerius zeteki</name>
    <dbReference type="NCBI Taxonomy" id="64791"/>
    <lineage>
        <taxon>Eukaryota</taxon>
        <taxon>Metazoa</taxon>
        <taxon>Ecdysozoa</taxon>
        <taxon>Arthropoda</taxon>
        <taxon>Hexapoda</taxon>
        <taxon>Insecta</taxon>
        <taxon>Pterygota</taxon>
        <taxon>Neoptera</taxon>
        <taxon>Endopterygota</taxon>
        <taxon>Hymenoptera</taxon>
        <taxon>Apocrita</taxon>
        <taxon>Aculeata</taxon>
        <taxon>Formicoidea</taxon>
        <taxon>Formicidae</taxon>
        <taxon>Myrmicinae</taxon>
        <taxon>Mycetomoellerius</taxon>
    </lineage>
</organism>